<proteinExistence type="predicted"/>
<evidence type="ECO:0000313" key="1">
    <source>
        <dbReference type="EMBL" id="AKU93103.1"/>
    </source>
</evidence>
<name>A0A0K1PHT7_9BACT</name>
<organism evidence="1 2">
    <name type="scientific">Vulgatibacter incomptus</name>
    <dbReference type="NCBI Taxonomy" id="1391653"/>
    <lineage>
        <taxon>Bacteria</taxon>
        <taxon>Pseudomonadati</taxon>
        <taxon>Myxococcota</taxon>
        <taxon>Myxococcia</taxon>
        <taxon>Myxococcales</taxon>
        <taxon>Cystobacterineae</taxon>
        <taxon>Vulgatibacteraceae</taxon>
        <taxon>Vulgatibacter</taxon>
    </lineage>
</organism>
<dbReference type="Proteomes" id="UP000055590">
    <property type="component" value="Chromosome"/>
</dbReference>
<gene>
    <name evidence="1" type="ORF">AKJ08_3490</name>
</gene>
<keyword evidence="2" id="KW-1185">Reference proteome</keyword>
<sequence length="37" mass="4117">MNDHYLSIPLLAHNTRKVQYVSLSPSCAVSAFKVKVV</sequence>
<accession>A0A0K1PHT7</accession>
<reference evidence="1 2" key="1">
    <citation type="submission" date="2015-08" db="EMBL/GenBank/DDBJ databases">
        <authorList>
            <person name="Babu N.S."/>
            <person name="Beckwith C.J."/>
            <person name="Beseler K.G."/>
            <person name="Brison A."/>
            <person name="Carone J.V."/>
            <person name="Caskin T.P."/>
            <person name="Diamond M."/>
            <person name="Durham M.E."/>
            <person name="Foxe J.M."/>
            <person name="Go M."/>
            <person name="Henderson B.A."/>
            <person name="Jones I.B."/>
            <person name="McGettigan J.A."/>
            <person name="Micheletti S.J."/>
            <person name="Nasrallah M.E."/>
            <person name="Ortiz D."/>
            <person name="Piller C.R."/>
            <person name="Privatt S.R."/>
            <person name="Schneider S.L."/>
            <person name="Sharp S."/>
            <person name="Smith T.C."/>
            <person name="Stanton J.D."/>
            <person name="Ullery H.E."/>
            <person name="Wilson R.J."/>
            <person name="Serrano M.G."/>
            <person name="Buck G."/>
            <person name="Lee V."/>
            <person name="Wang Y."/>
            <person name="Carvalho R."/>
            <person name="Voegtly L."/>
            <person name="Shi R."/>
            <person name="Duckworth R."/>
            <person name="Johnson A."/>
            <person name="Loviza R."/>
            <person name="Walstead R."/>
            <person name="Shah Z."/>
            <person name="Kiflezghi M."/>
            <person name="Wade K."/>
            <person name="Ball S.L."/>
            <person name="Bradley K.W."/>
            <person name="Asai D.J."/>
            <person name="Bowman C.A."/>
            <person name="Russell D.A."/>
            <person name="Pope W.H."/>
            <person name="Jacobs-Sera D."/>
            <person name="Hendrix R.W."/>
            <person name="Hatfull G.F."/>
        </authorList>
    </citation>
    <scope>NUCLEOTIDE SEQUENCE [LARGE SCALE GENOMIC DNA]</scope>
    <source>
        <strain evidence="1 2">DSM 27710</strain>
    </source>
</reference>
<dbReference type="AlphaFoldDB" id="A0A0K1PHT7"/>
<dbReference type="EMBL" id="CP012332">
    <property type="protein sequence ID" value="AKU93103.1"/>
    <property type="molecule type" value="Genomic_DNA"/>
</dbReference>
<dbReference type="KEGG" id="vin:AKJ08_3490"/>
<evidence type="ECO:0000313" key="2">
    <source>
        <dbReference type="Proteomes" id="UP000055590"/>
    </source>
</evidence>
<protein>
    <submittedName>
        <fullName evidence="1">Uncharacterized protein</fullName>
    </submittedName>
</protein>